<dbReference type="RefSeq" id="WP_136494597.1">
    <property type="nucleotide sequence ID" value="NZ_CP046052.1"/>
</dbReference>
<keyword evidence="3" id="KW-1185">Reference proteome</keyword>
<dbReference type="Proteomes" id="UP000309061">
    <property type="component" value="Chromosome"/>
</dbReference>
<dbReference type="EMBL" id="CP046052">
    <property type="protein sequence ID" value="QGM44290.1"/>
    <property type="molecule type" value="Genomic_DNA"/>
</dbReference>
<evidence type="ECO:0000259" key="1">
    <source>
        <dbReference type="PROSITE" id="PS50983"/>
    </source>
</evidence>
<dbReference type="KEGG" id="mhey:H2LOC_000435"/>
<organism evidence="2 3">
    <name type="scientific">Methylocystis heyeri</name>
    <dbReference type="NCBI Taxonomy" id="391905"/>
    <lineage>
        <taxon>Bacteria</taxon>
        <taxon>Pseudomonadati</taxon>
        <taxon>Pseudomonadota</taxon>
        <taxon>Alphaproteobacteria</taxon>
        <taxon>Hyphomicrobiales</taxon>
        <taxon>Methylocystaceae</taxon>
        <taxon>Methylocystis</taxon>
    </lineage>
</organism>
<protein>
    <submittedName>
        <fullName evidence="2">ABC transporter substrate-binding protein</fullName>
    </submittedName>
</protein>
<dbReference type="Gene3D" id="3.40.50.1980">
    <property type="entry name" value="Nitrogenase molybdenum iron protein domain"/>
    <property type="match status" value="2"/>
</dbReference>
<dbReference type="SUPFAM" id="SSF53807">
    <property type="entry name" value="Helical backbone' metal receptor"/>
    <property type="match status" value="1"/>
</dbReference>
<dbReference type="OrthoDB" id="9775594at2"/>
<dbReference type="InterPro" id="IPR002491">
    <property type="entry name" value="ABC_transptr_periplasmic_BD"/>
</dbReference>
<dbReference type="Pfam" id="PF01497">
    <property type="entry name" value="Peripla_BP_2"/>
    <property type="match status" value="1"/>
</dbReference>
<evidence type="ECO:0000313" key="3">
    <source>
        <dbReference type="Proteomes" id="UP000309061"/>
    </source>
</evidence>
<dbReference type="PROSITE" id="PS50983">
    <property type="entry name" value="FE_B12_PBP"/>
    <property type="match status" value="1"/>
</dbReference>
<dbReference type="PANTHER" id="PTHR30535:SF34">
    <property type="entry name" value="MOLYBDATE-BINDING PROTEIN MOLA"/>
    <property type="match status" value="1"/>
</dbReference>
<reference evidence="2 3" key="1">
    <citation type="submission" date="2019-11" db="EMBL/GenBank/DDBJ databases">
        <title>The genome sequence of Methylocystis heyeri.</title>
        <authorList>
            <person name="Oshkin I.Y."/>
            <person name="Miroshnikov K."/>
            <person name="Dedysh S.N."/>
        </authorList>
    </citation>
    <scope>NUCLEOTIDE SEQUENCE [LARGE SCALE GENOMIC DNA]</scope>
    <source>
        <strain evidence="2 3">H2</strain>
    </source>
</reference>
<name>A0A6B8KCW6_9HYPH</name>
<proteinExistence type="predicted"/>
<dbReference type="AlphaFoldDB" id="A0A6B8KCW6"/>
<dbReference type="InterPro" id="IPR050902">
    <property type="entry name" value="ABC_Transporter_SBP"/>
</dbReference>
<gene>
    <name evidence="2" type="ORF">H2LOC_000435</name>
</gene>
<evidence type="ECO:0000313" key="2">
    <source>
        <dbReference type="EMBL" id="QGM44290.1"/>
    </source>
</evidence>
<feature type="domain" description="Fe/B12 periplasmic-binding" evidence="1">
    <location>
        <begin position="46"/>
        <end position="315"/>
    </location>
</feature>
<accession>A0A6B8KCW6</accession>
<dbReference type="PANTHER" id="PTHR30535">
    <property type="entry name" value="VITAMIN B12-BINDING PROTEIN"/>
    <property type="match status" value="1"/>
</dbReference>
<sequence length="364" mass="39806">MRDSAAPIVLSCWIALAASALSIGLAPPHVSSLASPSAADRRAPQRVVIFPPLLAAYLTIDKAADHLLAAPEGERREIAKGALRHYFSTLDRLSSVPTLGANSAIPSDPEQVLLLSPDRVVVWAWAAGGLDRLGLPIAAIAQTGIAESWRAIGAITHNSARTEEILDAFDRRLQALADETSASTLDGGRRVIVLWEAGQNLWRIALGGNRHTPYLRGLGVEDLTPLFPGLAKTLGSTVIGVETLLKLNPQAIFLTCCGSPDDLPQKYYESPYFHSLTAVRENRVYKEPKGGARMDGAVEWPLLMRWYAELLVPTSLERKLRGQWQEVYTDFYGFAPDDEELDDMLRNDENAHSLNYGRFTRTGG</sequence>